<organism evidence="2 3">
    <name type="scientific">Bacillus pseudomycoides</name>
    <dbReference type="NCBI Taxonomy" id="64104"/>
    <lineage>
        <taxon>Bacteria</taxon>
        <taxon>Bacillati</taxon>
        <taxon>Bacillota</taxon>
        <taxon>Bacilli</taxon>
        <taxon>Bacillales</taxon>
        <taxon>Bacillaceae</taxon>
        <taxon>Bacillus</taxon>
        <taxon>Bacillus cereus group</taxon>
    </lineage>
</organism>
<dbReference type="AlphaFoldDB" id="A0A1Y3MBF2"/>
<dbReference type="Proteomes" id="UP000195321">
    <property type="component" value="Unassembled WGS sequence"/>
</dbReference>
<dbReference type="InterPro" id="IPR001466">
    <property type="entry name" value="Beta-lactam-related"/>
</dbReference>
<dbReference type="EMBL" id="MWPX01000019">
    <property type="protein sequence ID" value="OUM47759.1"/>
    <property type="molecule type" value="Genomic_DNA"/>
</dbReference>
<dbReference type="Pfam" id="PF00144">
    <property type="entry name" value="Beta-lactamase"/>
    <property type="match status" value="1"/>
</dbReference>
<comment type="caution">
    <text evidence="2">The sequence shown here is derived from an EMBL/GenBank/DDBJ whole genome shotgun (WGS) entry which is preliminary data.</text>
</comment>
<evidence type="ECO:0000313" key="3">
    <source>
        <dbReference type="Proteomes" id="UP000195321"/>
    </source>
</evidence>
<protein>
    <submittedName>
        <fullName evidence="2">Penicillin-binding protein</fullName>
    </submittedName>
</protein>
<dbReference type="RefSeq" id="WP_016115524.1">
    <property type="nucleotide sequence ID" value="NZ_CP189809.1"/>
</dbReference>
<evidence type="ECO:0000259" key="1">
    <source>
        <dbReference type="Pfam" id="PF00144"/>
    </source>
</evidence>
<dbReference type="InterPro" id="IPR012338">
    <property type="entry name" value="Beta-lactam/transpept-like"/>
</dbReference>
<name>A0A1Y3MBF2_9BACI</name>
<dbReference type="PANTHER" id="PTHR46825">
    <property type="entry name" value="D-ALANYL-D-ALANINE-CARBOXYPEPTIDASE/ENDOPEPTIDASE AMPH"/>
    <property type="match status" value="1"/>
</dbReference>
<gene>
    <name evidence="2" type="ORF">BW425_16545</name>
</gene>
<sequence length="345" mass="38137">MELKTLDIYEKMNQYPVAGLSLAIIRNGKLEYAEGFASLEFGTARKVNVNSIFNACSISKFLTAMLVLKLANQGILNLDEDVNNKLVSWKVPENKFTSSKKVTLRNLLSHQSGIIDPPESFDIYHSTKGKPTILQILQGQTFYCPVPIEVQYEPESTFHYSDAGFCIIEQLIEDVTGEPFNLLLQKFIFDPLHMNNSTLLHPKQDTTNNPFACGHDKNGHVVDGKYPSYPYLAAAGVWSTPTDLAALIIEVIQSLQSKSKLGLSSKIVKDMISPQGCSKWTGLGIFLDTPNQEIEISSLGWGVGFQCLMLAYPYRGTGAVIMTNSDLGVHQNEGIIGDIVNLLKL</sequence>
<proteinExistence type="predicted"/>
<dbReference type="PANTHER" id="PTHR46825:SF9">
    <property type="entry name" value="BETA-LACTAMASE-RELATED DOMAIN-CONTAINING PROTEIN"/>
    <property type="match status" value="1"/>
</dbReference>
<evidence type="ECO:0000313" key="2">
    <source>
        <dbReference type="EMBL" id="OUM47759.1"/>
    </source>
</evidence>
<dbReference type="Gene3D" id="3.40.710.10">
    <property type="entry name" value="DD-peptidase/beta-lactamase superfamily"/>
    <property type="match status" value="1"/>
</dbReference>
<reference evidence="2 3" key="1">
    <citation type="submission" date="2017-02" db="EMBL/GenBank/DDBJ databases">
        <title>Bacillus pseudomycoides isolate FSL K6-0042.</title>
        <authorList>
            <person name="Kovac J."/>
        </authorList>
    </citation>
    <scope>NUCLEOTIDE SEQUENCE [LARGE SCALE GENOMIC DNA]</scope>
    <source>
        <strain evidence="2 3">FSL K6-0042</strain>
    </source>
</reference>
<dbReference type="SUPFAM" id="SSF56601">
    <property type="entry name" value="beta-lactamase/transpeptidase-like"/>
    <property type="match status" value="1"/>
</dbReference>
<dbReference type="InterPro" id="IPR050491">
    <property type="entry name" value="AmpC-like"/>
</dbReference>
<feature type="domain" description="Beta-lactamase-related" evidence="1">
    <location>
        <begin position="10"/>
        <end position="327"/>
    </location>
</feature>
<accession>A0A1Y3MBF2</accession>